<dbReference type="Proteomes" id="UP000028704">
    <property type="component" value="Unassembled WGS sequence"/>
</dbReference>
<organism evidence="1 2">
    <name type="scientific">Streptococcus equi subsp. ruminatorum CECT 5772</name>
    <dbReference type="NCBI Taxonomy" id="1051981"/>
    <lineage>
        <taxon>Bacteria</taxon>
        <taxon>Bacillati</taxon>
        <taxon>Bacillota</taxon>
        <taxon>Bacilli</taxon>
        <taxon>Lactobacillales</taxon>
        <taxon>Streptococcaceae</taxon>
        <taxon>Streptococcus</taxon>
    </lineage>
</organism>
<proteinExistence type="predicted"/>
<reference evidence="1 2" key="1">
    <citation type="journal article" date="2014" name="Int. J. Syst. Evol. Microbiol.">
        <title>Phylogenomics and the dynamic genome evolution of the genus Streptococcus.</title>
        <authorList>
            <consortium name="The Broad Institute Genome Sequencing Platform"/>
            <person name="Richards V.P."/>
            <person name="Palmer S.R."/>
            <person name="Pavinski Bitar P.D."/>
            <person name="Qin X."/>
            <person name="Weinstock G.M."/>
            <person name="Highlander S.K."/>
            <person name="Town C.D."/>
            <person name="Burne R.A."/>
            <person name="Stanhope M.J."/>
        </authorList>
    </citation>
    <scope>NUCLEOTIDE SEQUENCE [LARGE SCALE GENOMIC DNA]</scope>
    <source>
        <strain evidence="1 2">CECT 5772</strain>
    </source>
</reference>
<gene>
    <name evidence="1" type="ORF">CECT5772_10467</name>
</gene>
<comment type="caution">
    <text evidence="1">The sequence shown here is derived from an EMBL/GenBank/DDBJ whole genome shotgun (WGS) entry which is preliminary data.</text>
</comment>
<dbReference type="EMBL" id="AWEX01000109">
    <property type="protein sequence ID" value="KED03490.1"/>
    <property type="molecule type" value="Genomic_DNA"/>
</dbReference>
<dbReference type="AlphaFoldDB" id="A0A922SX09"/>
<protein>
    <submittedName>
        <fullName evidence="1">Uncharacterized protein</fullName>
    </submittedName>
</protein>
<accession>A0A922SX09</accession>
<evidence type="ECO:0000313" key="2">
    <source>
        <dbReference type="Proteomes" id="UP000028704"/>
    </source>
</evidence>
<evidence type="ECO:0000313" key="1">
    <source>
        <dbReference type="EMBL" id="KED03490.1"/>
    </source>
</evidence>
<sequence length="65" mass="7554">MTDKKNQDRKYGPATTCLSIDASLQDPKQVLLATLTDSSMTKEQFKQREKEVENFLKSREAYLKR</sequence>
<name>A0A922SX09_9STRE</name>
<dbReference type="RefSeq" id="WP_037582146.1">
    <property type="nucleotide sequence ID" value="NZ_AWEX01000109.1"/>
</dbReference>